<gene>
    <name evidence="1" type="ORF">PPENT_87.1.T0810041</name>
</gene>
<accession>A0A8S1W3F5</accession>
<reference evidence="1" key="1">
    <citation type="submission" date="2021-01" db="EMBL/GenBank/DDBJ databases">
        <authorList>
            <consortium name="Genoscope - CEA"/>
            <person name="William W."/>
        </authorList>
    </citation>
    <scope>NUCLEOTIDE SEQUENCE</scope>
</reference>
<keyword evidence="2" id="KW-1185">Reference proteome</keyword>
<evidence type="ECO:0000313" key="1">
    <source>
        <dbReference type="EMBL" id="CAD8183523.1"/>
    </source>
</evidence>
<proteinExistence type="predicted"/>
<protein>
    <submittedName>
        <fullName evidence="1">Uncharacterized protein</fullName>
    </submittedName>
</protein>
<evidence type="ECO:0000313" key="2">
    <source>
        <dbReference type="Proteomes" id="UP000689195"/>
    </source>
</evidence>
<dbReference type="Proteomes" id="UP000689195">
    <property type="component" value="Unassembled WGS sequence"/>
</dbReference>
<dbReference type="EMBL" id="CAJJDO010000081">
    <property type="protein sequence ID" value="CAD8183523.1"/>
    <property type="molecule type" value="Genomic_DNA"/>
</dbReference>
<name>A0A8S1W3F5_9CILI</name>
<comment type="caution">
    <text evidence="1">The sequence shown here is derived from an EMBL/GenBank/DDBJ whole genome shotgun (WGS) entry which is preliminary data.</text>
</comment>
<organism evidence="1 2">
    <name type="scientific">Paramecium pentaurelia</name>
    <dbReference type="NCBI Taxonomy" id="43138"/>
    <lineage>
        <taxon>Eukaryota</taxon>
        <taxon>Sar</taxon>
        <taxon>Alveolata</taxon>
        <taxon>Ciliophora</taxon>
        <taxon>Intramacronucleata</taxon>
        <taxon>Oligohymenophorea</taxon>
        <taxon>Peniculida</taxon>
        <taxon>Parameciidae</taxon>
        <taxon>Paramecium</taxon>
    </lineage>
</organism>
<sequence>MIQIHLHQQLNIHQESLVYQVYSQQQQRNRNSNNKSNYIIRIHNKRMSILELQILIIQTQN</sequence>
<dbReference type="AlphaFoldDB" id="A0A8S1W3F5"/>